<sequence>MESMESIASQLEDAKITIIQLEYTVESMSTEICELQHAQKCATEVSEFETLSEERMETLESKASELRNAKITIIQLVSTVESKSSEIWELEHGLEKCATDVSEFETLSEEQMEILEFKATQL</sequence>
<evidence type="ECO:0000313" key="2">
    <source>
        <dbReference type="Proteomes" id="UP000053237"/>
    </source>
</evidence>
<dbReference type="EMBL" id="CAIX01000433">
    <property type="protein sequence ID" value="CCI10866.1"/>
    <property type="molecule type" value="Genomic_DNA"/>
</dbReference>
<accession>A0A024FUZ4</accession>
<comment type="caution">
    <text evidence="1">The sequence shown here is derived from an EMBL/GenBank/DDBJ whole genome shotgun (WGS) entry which is preliminary data.</text>
</comment>
<reference evidence="1 2" key="1">
    <citation type="submission" date="2012-05" db="EMBL/GenBank/DDBJ databases">
        <title>Recombination and specialization in a pathogen metapopulation.</title>
        <authorList>
            <person name="Gardiner A."/>
            <person name="Kemen E."/>
            <person name="Schultz-Larsen T."/>
            <person name="MacLean D."/>
            <person name="Van Oosterhout C."/>
            <person name="Jones J.D.G."/>
        </authorList>
    </citation>
    <scope>NUCLEOTIDE SEQUENCE [LARGE SCALE GENOMIC DNA]</scope>
    <source>
        <strain evidence="1 2">Ac Nc2</strain>
    </source>
</reference>
<dbReference type="AlphaFoldDB" id="A0A024FUZ4"/>
<protein>
    <submittedName>
        <fullName evidence="1">Uncharacterized protein</fullName>
    </submittedName>
</protein>
<dbReference type="Proteomes" id="UP000053237">
    <property type="component" value="Unassembled WGS sequence"/>
</dbReference>
<evidence type="ECO:0000313" key="1">
    <source>
        <dbReference type="EMBL" id="CCI10866.1"/>
    </source>
</evidence>
<keyword evidence="2" id="KW-1185">Reference proteome</keyword>
<name>A0A024FUZ4_9STRA</name>
<proteinExistence type="predicted"/>
<gene>
    <name evidence="1" type="ORF">BN9_118620</name>
</gene>
<organism evidence="1 2">
    <name type="scientific">Albugo candida</name>
    <dbReference type="NCBI Taxonomy" id="65357"/>
    <lineage>
        <taxon>Eukaryota</taxon>
        <taxon>Sar</taxon>
        <taxon>Stramenopiles</taxon>
        <taxon>Oomycota</taxon>
        <taxon>Peronosporomycetes</taxon>
        <taxon>Albuginales</taxon>
        <taxon>Albuginaceae</taxon>
        <taxon>Albugo</taxon>
    </lineage>
</organism>
<dbReference type="InParanoid" id="A0A024FUZ4"/>